<keyword evidence="2" id="KW-1185">Reference proteome</keyword>
<dbReference type="PANTHER" id="PTHR15197">
    <property type="entry name" value="COILIN P80"/>
    <property type="match status" value="1"/>
</dbReference>
<dbReference type="PANTHER" id="PTHR15197:SF0">
    <property type="entry name" value="COILIN"/>
    <property type="match status" value="1"/>
</dbReference>
<reference evidence="1 2" key="1">
    <citation type="journal article" date="2021" name="Elife">
        <title>Chloroplast acquisition without the gene transfer in kleptoplastic sea slugs, Plakobranchus ocellatus.</title>
        <authorList>
            <person name="Maeda T."/>
            <person name="Takahashi S."/>
            <person name="Yoshida T."/>
            <person name="Shimamura S."/>
            <person name="Takaki Y."/>
            <person name="Nagai Y."/>
            <person name="Toyoda A."/>
            <person name="Suzuki Y."/>
            <person name="Arimoto A."/>
            <person name="Ishii H."/>
            <person name="Satoh N."/>
            <person name="Nishiyama T."/>
            <person name="Hasebe M."/>
            <person name="Maruyama T."/>
            <person name="Minagawa J."/>
            <person name="Obokata J."/>
            <person name="Shigenobu S."/>
        </authorList>
    </citation>
    <scope>NUCLEOTIDE SEQUENCE [LARGE SCALE GENOMIC DNA]</scope>
</reference>
<protein>
    <submittedName>
        <fullName evidence="1">Uncharacterized protein</fullName>
    </submittedName>
</protein>
<comment type="caution">
    <text evidence="1">The sequence shown here is derived from an EMBL/GenBank/DDBJ whole genome shotgun (WGS) entry which is preliminary data.</text>
</comment>
<gene>
    <name evidence="1" type="ORF">PoB_005683800</name>
</gene>
<dbReference type="EMBL" id="BLXT01006233">
    <property type="protein sequence ID" value="GFO30333.1"/>
    <property type="molecule type" value="Genomic_DNA"/>
</dbReference>
<dbReference type="GO" id="GO:0000387">
    <property type="term" value="P:spliceosomal snRNP assembly"/>
    <property type="evidence" value="ECO:0007669"/>
    <property type="project" value="TreeGrafter"/>
</dbReference>
<proteinExistence type="predicted"/>
<name>A0AAV4CFQ6_9GAST</name>
<dbReference type="GO" id="GO:0030620">
    <property type="term" value="F:U2 snRNA binding"/>
    <property type="evidence" value="ECO:0007669"/>
    <property type="project" value="TreeGrafter"/>
</dbReference>
<sequence length="134" mass="15183">MAASDKYKNVRIKVTFEAFQAEDDSKIDSTKKWALIFFSECPTIQDVADKIVASSDCRLTSHEDGGSNLRFTSLELWLDGYLLPSHENSRILRDGDEIKVKTRYIDVIVNSACVDLYTEIGTYARTPVQLRSLL</sequence>
<accession>A0AAV4CFQ6</accession>
<dbReference type="GO" id="GO:0015030">
    <property type="term" value="C:Cajal body"/>
    <property type="evidence" value="ECO:0007669"/>
    <property type="project" value="TreeGrafter"/>
</dbReference>
<organism evidence="1 2">
    <name type="scientific">Plakobranchus ocellatus</name>
    <dbReference type="NCBI Taxonomy" id="259542"/>
    <lineage>
        <taxon>Eukaryota</taxon>
        <taxon>Metazoa</taxon>
        <taxon>Spiralia</taxon>
        <taxon>Lophotrochozoa</taxon>
        <taxon>Mollusca</taxon>
        <taxon>Gastropoda</taxon>
        <taxon>Heterobranchia</taxon>
        <taxon>Euthyneura</taxon>
        <taxon>Panpulmonata</taxon>
        <taxon>Sacoglossa</taxon>
        <taxon>Placobranchoidea</taxon>
        <taxon>Plakobranchidae</taxon>
        <taxon>Plakobranchus</taxon>
    </lineage>
</organism>
<dbReference type="InterPro" id="IPR024822">
    <property type="entry name" value="Coilin"/>
</dbReference>
<dbReference type="GO" id="GO:0030619">
    <property type="term" value="F:U1 snRNA binding"/>
    <property type="evidence" value="ECO:0007669"/>
    <property type="project" value="TreeGrafter"/>
</dbReference>
<dbReference type="AlphaFoldDB" id="A0AAV4CFQ6"/>
<evidence type="ECO:0000313" key="2">
    <source>
        <dbReference type="Proteomes" id="UP000735302"/>
    </source>
</evidence>
<evidence type="ECO:0000313" key="1">
    <source>
        <dbReference type="EMBL" id="GFO30333.1"/>
    </source>
</evidence>
<dbReference type="Proteomes" id="UP000735302">
    <property type="component" value="Unassembled WGS sequence"/>
</dbReference>